<sequence>ERSRCQAYEPEEDEISLYPDDSLSDEEDEPDVNNQKKSNRIRYPVRRHPKEGKNDEEKTKADREKMCSSDDNKPRWSEMAMFTGLMNQVQEQKQLRQQNLQVMLAQQNKVFIALLENSKKQ</sequence>
<dbReference type="EMBL" id="CALNXI010000480">
    <property type="protein sequence ID" value="CAH3027950.1"/>
    <property type="molecule type" value="Genomic_DNA"/>
</dbReference>
<accession>A0ABN8MHE5</accession>
<dbReference type="Proteomes" id="UP001159427">
    <property type="component" value="Unassembled WGS sequence"/>
</dbReference>
<evidence type="ECO:0000313" key="3">
    <source>
        <dbReference type="Proteomes" id="UP001159427"/>
    </source>
</evidence>
<gene>
    <name evidence="2" type="ORF">PEVE_00032758</name>
</gene>
<feature type="compositionally biased region" description="Acidic residues" evidence="1">
    <location>
        <begin position="22"/>
        <end position="31"/>
    </location>
</feature>
<comment type="caution">
    <text evidence="2">The sequence shown here is derived from an EMBL/GenBank/DDBJ whole genome shotgun (WGS) entry which is preliminary data.</text>
</comment>
<evidence type="ECO:0000313" key="2">
    <source>
        <dbReference type="EMBL" id="CAH3027950.1"/>
    </source>
</evidence>
<feature type="non-terminal residue" evidence="2">
    <location>
        <position position="1"/>
    </location>
</feature>
<feature type="compositionally biased region" description="Basic and acidic residues" evidence="1">
    <location>
        <begin position="51"/>
        <end position="75"/>
    </location>
</feature>
<evidence type="ECO:0000256" key="1">
    <source>
        <dbReference type="SAM" id="MobiDB-lite"/>
    </source>
</evidence>
<protein>
    <submittedName>
        <fullName evidence="2">Uncharacterized protein</fullName>
    </submittedName>
</protein>
<organism evidence="2 3">
    <name type="scientific">Porites evermanni</name>
    <dbReference type="NCBI Taxonomy" id="104178"/>
    <lineage>
        <taxon>Eukaryota</taxon>
        <taxon>Metazoa</taxon>
        <taxon>Cnidaria</taxon>
        <taxon>Anthozoa</taxon>
        <taxon>Hexacorallia</taxon>
        <taxon>Scleractinia</taxon>
        <taxon>Fungiina</taxon>
        <taxon>Poritidae</taxon>
        <taxon>Porites</taxon>
    </lineage>
</organism>
<feature type="region of interest" description="Disordered" evidence="1">
    <location>
        <begin position="1"/>
        <end position="75"/>
    </location>
</feature>
<keyword evidence="3" id="KW-1185">Reference proteome</keyword>
<feature type="compositionally biased region" description="Basic residues" evidence="1">
    <location>
        <begin position="37"/>
        <end position="50"/>
    </location>
</feature>
<name>A0ABN8MHE5_9CNID</name>
<reference evidence="2 3" key="1">
    <citation type="submission" date="2022-05" db="EMBL/GenBank/DDBJ databases">
        <authorList>
            <consortium name="Genoscope - CEA"/>
            <person name="William W."/>
        </authorList>
    </citation>
    <scope>NUCLEOTIDE SEQUENCE [LARGE SCALE GENOMIC DNA]</scope>
</reference>
<proteinExistence type="predicted"/>